<comment type="caution">
    <text evidence="4">The sequence shown here is derived from an EMBL/GenBank/DDBJ whole genome shotgun (WGS) entry which is preliminary data.</text>
</comment>
<feature type="compositionally biased region" description="Polar residues" evidence="1">
    <location>
        <begin position="73"/>
        <end position="84"/>
    </location>
</feature>
<dbReference type="PANTHER" id="PTHR10663:SF376">
    <property type="entry name" value="PH AND SEC7 DOMAIN-CONTAINING PROTEIN"/>
    <property type="match status" value="1"/>
</dbReference>
<dbReference type="SUPFAM" id="SSF48425">
    <property type="entry name" value="Sec7 domain"/>
    <property type="match status" value="1"/>
</dbReference>
<dbReference type="EMBL" id="MTYJ01000088">
    <property type="protein sequence ID" value="OQV15528.1"/>
    <property type="molecule type" value="Genomic_DNA"/>
</dbReference>
<evidence type="ECO:0000259" key="3">
    <source>
        <dbReference type="PROSITE" id="PS50190"/>
    </source>
</evidence>
<feature type="compositionally biased region" description="Polar residues" evidence="1">
    <location>
        <begin position="21"/>
        <end position="30"/>
    </location>
</feature>
<dbReference type="GO" id="GO:0005085">
    <property type="term" value="F:guanyl-nucleotide exchange factor activity"/>
    <property type="evidence" value="ECO:0007669"/>
    <property type="project" value="InterPro"/>
</dbReference>
<evidence type="ECO:0000259" key="2">
    <source>
        <dbReference type="PROSITE" id="PS50003"/>
    </source>
</evidence>
<name>A0A1W0WJX9_HYPEX</name>
<feature type="region of interest" description="Disordered" evidence="1">
    <location>
        <begin position="146"/>
        <end position="168"/>
    </location>
</feature>
<dbReference type="SUPFAM" id="SSF50729">
    <property type="entry name" value="PH domain-like"/>
    <property type="match status" value="1"/>
</dbReference>
<dbReference type="SMART" id="SM00233">
    <property type="entry name" value="PH"/>
    <property type="match status" value="1"/>
</dbReference>
<dbReference type="PANTHER" id="PTHR10663">
    <property type="entry name" value="GUANYL-NUCLEOTIDE EXCHANGE FACTOR"/>
    <property type="match status" value="1"/>
</dbReference>
<accession>A0A1W0WJX9</accession>
<dbReference type="InterPro" id="IPR000904">
    <property type="entry name" value="Sec7_dom"/>
</dbReference>
<evidence type="ECO:0000313" key="4">
    <source>
        <dbReference type="EMBL" id="OQV15528.1"/>
    </source>
</evidence>
<evidence type="ECO:0000256" key="1">
    <source>
        <dbReference type="SAM" id="MobiDB-lite"/>
    </source>
</evidence>
<feature type="compositionally biased region" description="Basic and acidic residues" evidence="1">
    <location>
        <begin position="154"/>
        <end position="163"/>
    </location>
</feature>
<proteinExistence type="predicted"/>
<dbReference type="InterPro" id="IPR011993">
    <property type="entry name" value="PH-like_dom_sf"/>
</dbReference>
<sequence length="692" mass="77656">MTSVVESSHQQRQQYGGAANRDNQSQSPSVSGPRFEAFVMTGNHILPSGRVSKTNIHSTSASSPVSEKKNGRRSVNPSPTNNIVLHSPVLGAASRISTSPQEKEKEKEEEEDGILQRSCARNDDEHELLFQYRTHDEHQFYLTGPGYHIPHHTAHSDEAEAKSENQVSSLAPTLDLLESSAKNRGSEAVSAGQRPFTPEIVDNRPVWTVNAPVEALAFHSDGLLVSPERRRSSRGSRFREILREETTIIDTTISEVTDTNIVTSYILNSPRTPRHLAKDIEINSLHPAEDHPTKPEEYNEPEPTLSSAMVINVDGDQPWDDVAKEDSRINIVTNFPVFLHPASARETMEIFSLQDLSLDQALRHFLTNVKLVGETEARQRVVDLFVLRYIECNPKTIYTRESANAVVSALLILNSDLYSQHRPFRPRDLEGFLQGLREIPACAALPDEDLRLLFLSVKKEQLPVAGKAEDGEFYRPCDTVDDKGAICKSGFLFRKSCCEVGGVDTRWGRRGWKRVFVVLTQMALECFKNEPVNDSDATAINSVPLHHGYVTPAKDYRKRPLVFRLRAIDESMALFRAVNEDEFVSWLHAINHTAASNSATVSLPVGSQTMSKKRQPNTNIRPLYASRKSGLSLVEQVEELKINEARLIHEIQTLNTEEPASRRELLEMSAQLDFFNRELERTKIYLVALGGK</sequence>
<dbReference type="OrthoDB" id="2157641at2759"/>
<organism evidence="4 5">
    <name type="scientific">Hypsibius exemplaris</name>
    <name type="common">Freshwater tardigrade</name>
    <dbReference type="NCBI Taxonomy" id="2072580"/>
    <lineage>
        <taxon>Eukaryota</taxon>
        <taxon>Metazoa</taxon>
        <taxon>Ecdysozoa</taxon>
        <taxon>Tardigrada</taxon>
        <taxon>Eutardigrada</taxon>
        <taxon>Parachela</taxon>
        <taxon>Hypsibioidea</taxon>
        <taxon>Hypsibiidae</taxon>
        <taxon>Hypsibius</taxon>
    </lineage>
</organism>
<feature type="domain" description="PH" evidence="2">
    <location>
        <begin position="485"/>
        <end position="595"/>
    </location>
</feature>
<feature type="domain" description="SEC7" evidence="3">
    <location>
        <begin position="280"/>
        <end position="460"/>
    </location>
</feature>
<dbReference type="InterPro" id="IPR035999">
    <property type="entry name" value="Sec7_dom_sf"/>
</dbReference>
<dbReference type="GO" id="GO:0032012">
    <property type="term" value="P:regulation of ARF protein signal transduction"/>
    <property type="evidence" value="ECO:0007669"/>
    <property type="project" value="InterPro"/>
</dbReference>
<dbReference type="Gene3D" id="2.30.29.30">
    <property type="entry name" value="Pleckstrin-homology domain (PH domain)/Phosphotyrosine-binding domain (PTB)"/>
    <property type="match status" value="1"/>
</dbReference>
<dbReference type="AlphaFoldDB" id="A0A1W0WJX9"/>
<feature type="region of interest" description="Disordered" evidence="1">
    <location>
        <begin position="1"/>
        <end position="120"/>
    </location>
</feature>
<gene>
    <name evidence="4" type="ORF">BV898_10392</name>
</gene>
<dbReference type="InterPro" id="IPR041681">
    <property type="entry name" value="PH_9"/>
</dbReference>
<feature type="compositionally biased region" description="Polar residues" evidence="1">
    <location>
        <begin position="51"/>
        <end position="65"/>
    </location>
</feature>
<dbReference type="PROSITE" id="PS50190">
    <property type="entry name" value="SEC7"/>
    <property type="match status" value="1"/>
</dbReference>
<evidence type="ECO:0000313" key="5">
    <source>
        <dbReference type="Proteomes" id="UP000192578"/>
    </source>
</evidence>
<dbReference type="Gene3D" id="1.10.1000.11">
    <property type="entry name" value="Arf Nucleotide-binding Site Opener,domain 2"/>
    <property type="match status" value="1"/>
</dbReference>
<dbReference type="PROSITE" id="PS50003">
    <property type="entry name" value="PH_DOMAIN"/>
    <property type="match status" value="1"/>
</dbReference>
<dbReference type="InterPro" id="IPR023394">
    <property type="entry name" value="Sec7_C_sf"/>
</dbReference>
<dbReference type="Pfam" id="PF01369">
    <property type="entry name" value="Sec7"/>
    <property type="match status" value="1"/>
</dbReference>
<dbReference type="Proteomes" id="UP000192578">
    <property type="component" value="Unassembled WGS sequence"/>
</dbReference>
<dbReference type="Pfam" id="PF15410">
    <property type="entry name" value="PH_9"/>
    <property type="match status" value="1"/>
</dbReference>
<reference evidence="5" key="1">
    <citation type="submission" date="2017-01" db="EMBL/GenBank/DDBJ databases">
        <title>Comparative genomics of anhydrobiosis in the tardigrade Hypsibius dujardini.</title>
        <authorList>
            <person name="Yoshida Y."/>
            <person name="Koutsovoulos G."/>
            <person name="Laetsch D."/>
            <person name="Stevens L."/>
            <person name="Kumar S."/>
            <person name="Horikawa D."/>
            <person name="Ishino K."/>
            <person name="Komine S."/>
            <person name="Tomita M."/>
            <person name="Blaxter M."/>
            <person name="Arakawa K."/>
        </authorList>
    </citation>
    <scope>NUCLEOTIDE SEQUENCE [LARGE SCALE GENOMIC DNA]</scope>
    <source>
        <strain evidence="5">Z151</strain>
    </source>
</reference>
<protein>
    <submittedName>
        <fullName evidence="4">PH and SEC7 domain-containing protein 3</fullName>
    </submittedName>
</protein>
<keyword evidence="5" id="KW-1185">Reference proteome</keyword>
<dbReference type="InterPro" id="IPR001849">
    <property type="entry name" value="PH_domain"/>
</dbReference>
<dbReference type="SMART" id="SM00222">
    <property type="entry name" value="Sec7"/>
    <property type="match status" value="1"/>
</dbReference>
<feature type="compositionally biased region" description="Polar residues" evidence="1">
    <location>
        <begin position="1"/>
        <end position="14"/>
    </location>
</feature>